<protein>
    <recommendedName>
        <fullName evidence="3">peptidylprolyl isomerase</fullName>
        <ecNumber evidence="3">5.2.1.8</ecNumber>
    </recommendedName>
</protein>
<sequence>MSSGAPIRLPHRSWNCPMAERAPLGWMRHILRDPLTHFLVAGGVLFAAWTAFSPQAAPPPDPVRIEITEDDLRRMALVWLSQGRPLPSPDQMRELAQQEATQRILVREAVSLGLDQEDEIIARRLAQKMDFLLADLATFDEPSEDELRAWYVENADRFALPPRVSFRHLYFSLDAHGPEGARIAASQALPTLAAVAPDDPRLPGMADRFMFRDYYGGRTPDEIAKEFGPAFSDELLAQPQGRWAGPIRSGYGWHLVWIDTLEPGRPADFETIREDVRSAWLDERYREIRARAYDEMLLRYTIVIPDPATVDLAPAATMGRSAQALGR</sequence>
<name>A0A501WIF4_9RHOB</name>
<comment type="caution">
    <text evidence="9">The sequence shown here is derived from an EMBL/GenBank/DDBJ whole genome shotgun (WGS) entry which is preliminary data.</text>
</comment>
<comment type="catalytic activity">
    <reaction evidence="1">
        <text>[protein]-peptidylproline (omega=180) = [protein]-peptidylproline (omega=0)</text>
        <dbReference type="Rhea" id="RHEA:16237"/>
        <dbReference type="Rhea" id="RHEA-COMP:10747"/>
        <dbReference type="Rhea" id="RHEA-COMP:10748"/>
        <dbReference type="ChEBI" id="CHEBI:83833"/>
        <dbReference type="ChEBI" id="CHEBI:83834"/>
        <dbReference type="EC" id="5.2.1.8"/>
    </reaction>
</comment>
<keyword evidence="5 7" id="KW-0697">Rotamase</keyword>
<dbReference type="AlphaFoldDB" id="A0A501WIF4"/>
<comment type="similarity">
    <text evidence="2">Belongs to the PpiC/parvulin rotamase family.</text>
</comment>
<evidence type="ECO:0000256" key="1">
    <source>
        <dbReference type="ARBA" id="ARBA00000971"/>
    </source>
</evidence>
<dbReference type="InterPro" id="IPR000297">
    <property type="entry name" value="PPIase_PpiC"/>
</dbReference>
<evidence type="ECO:0000256" key="7">
    <source>
        <dbReference type="PROSITE-ProRule" id="PRU00278"/>
    </source>
</evidence>
<dbReference type="PROSITE" id="PS50198">
    <property type="entry name" value="PPIC_PPIASE_2"/>
    <property type="match status" value="1"/>
</dbReference>
<keyword evidence="6 7" id="KW-0413">Isomerase</keyword>
<evidence type="ECO:0000256" key="5">
    <source>
        <dbReference type="ARBA" id="ARBA00023110"/>
    </source>
</evidence>
<dbReference type="EMBL" id="VFRP01000013">
    <property type="protein sequence ID" value="TPE49663.1"/>
    <property type="molecule type" value="Genomic_DNA"/>
</dbReference>
<evidence type="ECO:0000256" key="6">
    <source>
        <dbReference type="ARBA" id="ARBA00023235"/>
    </source>
</evidence>
<dbReference type="Proteomes" id="UP000319255">
    <property type="component" value="Unassembled WGS sequence"/>
</dbReference>
<proteinExistence type="inferred from homology"/>
<dbReference type="GO" id="GO:0003755">
    <property type="term" value="F:peptidyl-prolyl cis-trans isomerase activity"/>
    <property type="evidence" value="ECO:0007669"/>
    <property type="project" value="UniProtKB-KW"/>
</dbReference>
<keyword evidence="10" id="KW-1185">Reference proteome</keyword>
<feature type="domain" description="PpiC" evidence="8">
    <location>
        <begin position="161"/>
        <end position="260"/>
    </location>
</feature>
<evidence type="ECO:0000259" key="8">
    <source>
        <dbReference type="PROSITE" id="PS50198"/>
    </source>
</evidence>
<dbReference type="InterPro" id="IPR027304">
    <property type="entry name" value="Trigger_fact/SurA_dom_sf"/>
</dbReference>
<organism evidence="9 10">
    <name type="scientific">Amaricoccus solimangrovi</name>
    <dbReference type="NCBI Taxonomy" id="2589815"/>
    <lineage>
        <taxon>Bacteria</taxon>
        <taxon>Pseudomonadati</taxon>
        <taxon>Pseudomonadota</taxon>
        <taxon>Alphaproteobacteria</taxon>
        <taxon>Rhodobacterales</taxon>
        <taxon>Paracoccaceae</taxon>
        <taxon>Amaricoccus</taxon>
    </lineage>
</organism>
<dbReference type="PANTHER" id="PTHR47245:SF1">
    <property type="entry name" value="FOLDASE PROTEIN PRSA"/>
    <property type="match status" value="1"/>
</dbReference>
<dbReference type="InterPro" id="IPR050245">
    <property type="entry name" value="PrsA_foldase"/>
</dbReference>
<evidence type="ECO:0000256" key="3">
    <source>
        <dbReference type="ARBA" id="ARBA00013194"/>
    </source>
</evidence>
<evidence type="ECO:0000256" key="4">
    <source>
        <dbReference type="ARBA" id="ARBA00022729"/>
    </source>
</evidence>
<gene>
    <name evidence="9" type="ORF">FJM51_13505</name>
</gene>
<dbReference type="Pfam" id="PF13145">
    <property type="entry name" value="Rotamase_2"/>
    <property type="match status" value="1"/>
</dbReference>
<reference evidence="9 10" key="1">
    <citation type="submission" date="2019-06" db="EMBL/GenBank/DDBJ databases">
        <title>A novel bacterium of genus Amaricoccus, isolated from marine sediment.</title>
        <authorList>
            <person name="Huang H."/>
            <person name="Mo K."/>
            <person name="Hu Y."/>
        </authorList>
    </citation>
    <scope>NUCLEOTIDE SEQUENCE [LARGE SCALE GENOMIC DNA]</scope>
    <source>
        <strain evidence="9 10">HB172011</strain>
    </source>
</reference>
<dbReference type="EC" id="5.2.1.8" evidence="3"/>
<evidence type="ECO:0000256" key="2">
    <source>
        <dbReference type="ARBA" id="ARBA00007656"/>
    </source>
</evidence>
<dbReference type="PANTHER" id="PTHR47245">
    <property type="entry name" value="PEPTIDYLPROLYL ISOMERASE"/>
    <property type="match status" value="1"/>
</dbReference>
<evidence type="ECO:0000313" key="9">
    <source>
        <dbReference type="EMBL" id="TPE49663.1"/>
    </source>
</evidence>
<keyword evidence="4" id="KW-0732">Signal</keyword>
<dbReference type="OrthoDB" id="196786at2"/>
<evidence type="ECO:0000313" key="10">
    <source>
        <dbReference type="Proteomes" id="UP000319255"/>
    </source>
</evidence>
<dbReference type="SUPFAM" id="SSF109998">
    <property type="entry name" value="Triger factor/SurA peptide-binding domain-like"/>
    <property type="match status" value="1"/>
</dbReference>
<accession>A0A501WIF4</accession>